<dbReference type="InterPro" id="IPR050585">
    <property type="entry name" value="Xaa-Pro_dipeptidyl-ppase/CocE"/>
</dbReference>
<dbReference type="Proteomes" id="UP000076580">
    <property type="component" value="Chromosome 02"/>
</dbReference>
<dbReference type="STRING" id="98403.A0A151GK39"/>
<dbReference type="EMBL" id="LAYC01000002">
    <property type="protein sequence ID" value="KYK57475.1"/>
    <property type="molecule type" value="Genomic_DNA"/>
</dbReference>
<gene>
    <name evidence="2" type="ORF">DCS_04485</name>
</gene>
<dbReference type="OrthoDB" id="43744at2759"/>
<evidence type="ECO:0000313" key="2">
    <source>
        <dbReference type="EMBL" id="KYK57475.1"/>
    </source>
</evidence>
<dbReference type="InterPro" id="IPR001375">
    <property type="entry name" value="Peptidase_S9_cat"/>
</dbReference>
<keyword evidence="3" id="KW-1185">Reference proteome</keyword>
<sequence length="646" mass="71311">MVIKAIVPYGNWDSPITVDSVATKSRQFSSPRVSPSGRAFFQEKTTSGRTTIVEVIKYGVRDVLPSLYNASNRVYEYGSSAFDVLADNRIVFTNSDDSIQILDPDSGKVRLVFRSAYLRYASLSAGPGSWVLSIQEVHDQGCRVKNSVVAINVDTSHINLIAGGADFYYLPRFSRDGRRLSWLQWDDPDLPFDSAQLHVADWRDGFRSLESHLISGKDHESVAEPTWGFDGSLYFAKEEGPYRQLYRLRPGSSQVPTALELRGLEKVEFGEIGLYEGSRTIAPLTEELLVASAILNGSARLVLINVETGSWSQLVEADTVCQVSFDAVTRFDESSVLVIGSGTLSVPSIRILNVHQPNLNRLVREATDEKFSPSLYAQPEGISIQSVSQPCRDIHGFLWMPRNPKFAAATGERPPLIICAHGGPTSHMGCGVNLRTQYFTSRGYAFLGLNHAGSTGYGRRYRSSLWGNWGLLDVDDAAEFASYLVSHGRVKHDGVGITGFSAGGYSTLQVLVRYSSLFAAGLCVSGISDLNKFGRKTHKLEANYTPKLVLPEGGVDEKRKRRIYRDRSALYHVDNITSPIVLLHGKADPVVPVEQAKLMAKALAKRGRQVGLVVVDGEGHMMDSPVSTRLWLKEEESLWRRTLLSA</sequence>
<dbReference type="AlphaFoldDB" id="A0A151GK39"/>
<feature type="domain" description="Peptidase S9 prolyl oligopeptidase catalytic" evidence="1">
    <location>
        <begin position="433"/>
        <end position="640"/>
    </location>
</feature>
<proteinExistence type="predicted"/>
<dbReference type="GeneID" id="63717128"/>
<dbReference type="SUPFAM" id="SSF82171">
    <property type="entry name" value="DPP6 N-terminal domain-like"/>
    <property type="match status" value="1"/>
</dbReference>
<protein>
    <submittedName>
        <fullName evidence="2">Dipeptidyl peptidase IV</fullName>
    </submittedName>
</protein>
<dbReference type="PANTHER" id="PTHR43056:SF5">
    <property type="entry name" value="PEPTIDASE S9 PROLYL OLIGOPEPTIDASE CATALYTIC DOMAIN-CONTAINING PROTEIN"/>
    <property type="match status" value="1"/>
</dbReference>
<dbReference type="InterPro" id="IPR011042">
    <property type="entry name" value="6-blade_b-propeller_TolB-like"/>
</dbReference>
<dbReference type="GO" id="GO:0008236">
    <property type="term" value="F:serine-type peptidase activity"/>
    <property type="evidence" value="ECO:0007669"/>
    <property type="project" value="InterPro"/>
</dbReference>
<accession>A0A151GK39</accession>
<dbReference type="Gene3D" id="3.40.50.1820">
    <property type="entry name" value="alpha/beta hydrolase"/>
    <property type="match status" value="1"/>
</dbReference>
<dbReference type="Pfam" id="PF00326">
    <property type="entry name" value="Peptidase_S9"/>
    <property type="match status" value="1"/>
</dbReference>
<name>A0A151GK39_DRECN</name>
<dbReference type="Gene3D" id="2.120.10.30">
    <property type="entry name" value="TolB, C-terminal domain"/>
    <property type="match status" value="1"/>
</dbReference>
<evidence type="ECO:0000259" key="1">
    <source>
        <dbReference type="Pfam" id="PF00326"/>
    </source>
</evidence>
<comment type="caution">
    <text evidence="2">The sequence shown here is derived from an EMBL/GenBank/DDBJ whole genome shotgun (WGS) entry which is preliminary data.</text>
</comment>
<dbReference type="RefSeq" id="XP_040656827.1">
    <property type="nucleotide sequence ID" value="XM_040801794.1"/>
</dbReference>
<dbReference type="SUPFAM" id="SSF53474">
    <property type="entry name" value="alpha/beta-Hydrolases"/>
    <property type="match status" value="1"/>
</dbReference>
<organism evidence="2 3">
    <name type="scientific">Drechmeria coniospora</name>
    <name type="common">Nematophagous fungus</name>
    <name type="synonym">Meria coniospora</name>
    <dbReference type="NCBI Taxonomy" id="98403"/>
    <lineage>
        <taxon>Eukaryota</taxon>
        <taxon>Fungi</taxon>
        <taxon>Dikarya</taxon>
        <taxon>Ascomycota</taxon>
        <taxon>Pezizomycotina</taxon>
        <taxon>Sordariomycetes</taxon>
        <taxon>Hypocreomycetidae</taxon>
        <taxon>Hypocreales</taxon>
        <taxon>Ophiocordycipitaceae</taxon>
        <taxon>Drechmeria</taxon>
    </lineage>
</organism>
<dbReference type="GO" id="GO:0006508">
    <property type="term" value="P:proteolysis"/>
    <property type="evidence" value="ECO:0007669"/>
    <property type="project" value="InterPro"/>
</dbReference>
<reference evidence="2 3" key="1">
    <citation type="journal article" date="2016" name="Sci. Rep.">
        <title>Insights into Adaptations to a Near-Obligate Nematode Endoparasitic Lifestyle from the Finished Genome of Drechmeria coniospora.</title>
        <authorList>
            <person name="Zhang L."/>
            <person name="Zhou Z."/>
            <person name="Guo Q."/>
            <person name="Fokkens L."/>
            <person name="Miskei M."/>
            <person name="Pocsi I."/>
            <person name="Zhang W."/>
            <person name="Chen M."/>
            <person name="Wang L."/>
            <person name="Sun Y."/>
            <person name="Donzelli B.G."/>
            <person name="Gibson D.M."/>
            <person name="Nelson D.R."/>
            <person name="Luo J.G."/>
            <person name="Rep M."/>
            <person name="Liu H."/>
            <person name="Yang S."/>
            <person name="Wang J."/>
            <person name="Krasnoff S.B."/>
            <person name="Xu Y."/>
            <person name="Molnar I."/>
            <person name="Lin M."/>
        </authorList>
    </citation>
    <scope>NUCLEOTIDE SEQUENCE [LARGE SCALE GENOMIC DNA]</scope>
    <source>
        <strain evidence="2 3">ARSEF 6962</strain>
    </source>
</reference>
<dbReference type="PANTHER" id="PTHR43056">
    <property type="entry name" value="PEPTIDASE S9 PROLYL OLIGOPEPTIDASE"/>
    <property type="match status" value="1"/>
</dbReference>
<dbReference type="InParanoid" id="A0A151GK39"/>
<evidence type="ECO:0000313" key="3">
    <source>
        <dbReference type="Proteomes" id="UP000076580"/>
    </source>
</evidence>
<dbReference type="InterPro" id="IPR029058">
    <property type="entry name" value="AB_hydrolase_fold"/>
</dbReference>